<dbReference type="KEGG" id="mno:Mnod_1273"/>
<reference evidence="1 2" key="1">
    <citation type="submission" date="2009-01" db="EMBL/GenBank/DDBJ databases">
        <title>Complete sequence of chromosome of Methylobacterium nodulans ORS 2060.</title>
        <authorList>
            <consortium name="US DOE Joint Genome Institute"/>
            <person name="Lucas S."/>
            <person name="Copeland A."/>
            <person name="Lapidus A."/>
            <person name="Glavina del Rio T."/>
            <person name="Dalin E."/>
            <person name="Tice H."/>
            <person name="Bruce D."/>
            <person name="Goodwin L."/>
            <person name="Pitluck S."/>
            <person name="Sims D."/>
            <person name="Brettin T."/>
            <person name="Detter J.C."/>
            <person name="Han C."/>
            <person name="Larimer F."/>
            <person name="Land M."/>
            <person name="Hauser L."/>
            <person name="Kyrpides N."/>
            <person name="Ivanova N."/>
            <person name="Marx C.J."/>
            <person name="Richardson P."/>
        </authorList>
    </citation>
    <scope>NUCLEOTIDE SEQUENCE [LARGE SCALE GENOMIC DNA]</scope>
    <source>
        <strain evidence="2">LMG 21967 / CNCM I-2342 / ORS 2060</strain>
    </source>
</reference>
<sequence>MTSLTATPFPTALFTADEAGPSRDLRTVEEARRFVERERLPVVRSGVHWLDVYNRLTLAQATKAAADIEAARAALAEAFRREAADRVHLAA</sequence>
<evidence type="ECO:0000313" key="1">
    <source>
        <dbReference type="EMBL" id="ACL56274.1"/>
    </source>
</evidence>
<proteinExistence type="predicted"/>
<organism evidence="1 2">
    <name type="scientific">Methylobacterium nodulans (strain LMG 21967 / CNCM I-2342 / ORS 2060)</name>
    <dbReference type="NCBI Taxonomy" id="460265"/>
    <lineage>
        <taxon>Bacteria</taxon>
        <taxon>Pseudomonadati</taxon>
        <taxon>Pseudomonadota</taxon>
        <taxon>Alphaproteobacteria</taxon>
        <taxon>Hyphomicrobiales</taxon>
        <taxon>Methylobacteriaceae</taxon>
        <taxon>Methylobacterium</taxon>
    </lineage>
</organism>
<accession>B8IKR7</accession>
<evidence type="ECO:0000313" key="2">
    <source>
        <dbReference type="Proteomes" id="UP000008207"/>
    </source>
</evidence>
<gene>
    <name evidence="1" type="ordered locus">Mnod_1273</name>
</gene>
<dbReference type="HOGENOM" id="CLU_2423552_0_0_5"/>
<dbReference type="AlphaFoldDB" id="B8IKR7"/>
<name>B8IKR7_METNO</name>
<keyword evidence="2" id="KW-1185">Reference proteome</keyword>
<dbReference type="STRING" id="460265.Mnod_1273"/>
<dbReference type="Proteomes" id="UP000008207">
    <property type="component" value="Chromosome"/>
</dbReference>
<dbReference type="eggNOG" id="ENOG5030WUP">
    <property type="taxonomic scope" value="Bacteria"/>
</dbReference>
<protein>
    <submittedName>
        <fullName evidence="1">Uncharacterized protein</fullName>
    </submittedName>
</protein>
<dbReference type="EMBL" id="CP001349">
    <property type="protein sequence ID" value="ACL56274.1"/>
    <property type="molecule type" value="Genomic_DNA"/>
</dbReference>
<dbReference type="RefSeq" id="WP_015927970.1">
    <property type="nucleotide sequence ID" value="NC_011894.1"/>
</dbReference>